<dbReference type="GO" id="GO:0000981">
    <property type="term" value="F:DNA-binding transcription factor activity, RNA polymerase II-specific"/>
    <property type="evidence" value="ECO:0007669"/>
    <property type="project" value="InterPro"/>
</dbReference>
<dbReference type="PANTHER" id="PTHR13864">
    <property type="entry name" value="T-CELL ACUTE LYMPHOCYTIC LEUKEMIA/STEM CELL LEUKEMIA-RELATED"/>
    <property type="match status" value="1"/>
</dbReference>
<dbReference type="SUPFAM" id="SSF47459">
    <property type="entry name" value="HLH, helix-loop-helix DNA-binding domain"/>
    <property type="match status" value="1"/>
</dbReference>
<reference evidence="8" key="3">
    <citation type="submission" date="2025-04" db="UniProtKB">
        <authorList>
            <consortium name="RefSeq"/>
        </authorList>
    </citation>
    <scope>IDENTIFICATION</scope>
    <source>
        <strain evidence="8">Nigerian</strain>
        <tissue evidence="8">Liver and blood</tissue>
    </source>
</reference>
<evidence type="ECO:0000256" key="1">
    <source>
        <dbReference type="ARBA" id="ARBA00023015"/>
    </source>
</evidence>
<evidence type="ECO:0000259" key="5">
    <source>
        <dbReference type="PROSITE" id="PS50888"/>
    </source>
</evidence>
<dbReference type="KEGG" id="xtr:100486490"/>
<dbReference type="Gene3D" id="4.10.280.10">
    <property type="entry name" value="Helix-loop-helix DNA-binding domain"/>
    <property type="match status" value="1"/>
</dbReference>
<sequence>MCESLRSPPKPGIKGKAAATHSLPYPPTAAPVCRCPTGRQHVSPARLVWRLALIFAAPMCPSDDKAAPADRTHARMEGEGSPVEIQAAPIGTTAVPVSPSSPVSPTDSLNEEKRAPADTEGLPANVPVISLGHSKMALHPELTTLRPVPSLMLALPGIRTPLFPPQFHPHPYLPSPYLRASSLFPIFSGRFKRRSHPDIPEVPFIGEVKSVIKKRAPAQACLRVGLAGGHLPTRQSRQPQKVARRVFTNSRERWRQQNVNGAFAELRKLIPTHPPDKKLSKNEILRLAMRYITFLVTLLGDQHGSPPKHSPAKRRLPVLDLPPKGKESNRPAGPVQRVEDRQEGGGFGTVSPVSGSCGESPESEEEGDRGRLAISRQRVIVQAEVGGS</sequence>
<dbReference type="Proteomes" id="UP000008143">
    <property type="component" value="Chromosome 3"/>
</dbReference>
<dbReference type="GeneID" id="100486490"/>
<dbReference type="GeneTree" id="ENSGT00940000162404"/>
<dbReference type="RefSeq" id="XP_002939165.2">
    <property type="nucleotide sequence ID" value="XM_002939119.5"/>
</dbReference>
<evidence type="ECO:0000256" key="4">
    <source>
        <dbReference type="SAM" id="MobiDB-lite"/>
    </source>
</evidence>
<keyword evidence="2" id="KW-0238">DNA-binding</keyword>
<feature type="compositionally biased region" description="Low complexity" evidence="4">
    <location>
        <begin position="95"/>
        <end position="105"/>
    </location>
</feature>
<dbReference type="GO" id="GO:0003677">
    <property type="term" value="F:DNA binding"/>
    <property type="evidence" value="ECO:0007669"/>
    <property type="project" value="UniProtKB-KW"/>
</dbReference>
<dbReference type="OMA" id="SDIMEAP"/>
<keyword evidence="3" id="KW-0804">Transcription</keyword>
<dbReference type="OrthoDB" id="10069510at2759"/>
<dbReference type="InterPro" id="IPR036638">
    <property type="entry name" value="HLH_DNA-bd_sf"/>
</dbReference>
<dbReference type="Ensembl" id="ENSXETT00000082839">
    <property type="protein sequence ID" value="ENSXETP00000088887"/>
    <property type="gene ID" value="ENSXETG00000038725"/>
</dbReference>
<reference evidence="6" key="1">
    <citation type="journal article" date="2010" name="Science">
        <title>The genome of the Western clawed frog Xenopus tropicalis.</title>
        <authorList>
            <person name="Hellsten U."/>
            <person name="Harland R.M."/>
            <person name="Gilchrist M.J."/>
            <person name="Hendrix D."/>
            <person name="Jurka J."/>
            <person name="Kapitonov V."/>
            <person name="Ovcharenko I."/>
            <person name="Putnam N.H."/>
            <person name="Shu S."/>
            <person name="Taher L."/>
            <person name="Blitz I.L."/>
            <person name="Blumberg B."/>
            <person name="Dichmann D.S."/>
            <person name="Dubchak I."/>
            <person name="Amaya E."/>
            <person name="Detter J.C."/>
            <person name="Fletcher R."/>
            <person name="Gerhard D.S."/>
            <person name="Goodstein D."/>
            <person name="Graves T."/>
            <person name="Grigoriev I.V."/>
            <person name="Grimwood J."/>
            <person name="Kawashima T."/>
            <person name="Lindquist E."/>
            <person name="Lucas S.M."/>
            <person name="Mead P.E."/>
            <person name="Mitros T."/>
            <person name="Ogino H."/>
            <person name="Ohta Y."/>
            <person name="Poliakov A.V."/>
            <person name="Pollet N."/>
            <person name="Robert J."/>
            <person name="Salamov A."/>
            <person name="Sater A.K."/>
            <person name="Schmutz J."/>
            <person name="Terry A."/>
            <person name="Vize P.D."/>
            <person name="Warren W.C."/>
            <person name="Wells D."/>
            <person name="Wills A."/>
            <person name="Wilson R.K."/>
            <person name="Zimmerman L.B."/>
            <person name="Zorn A.M."/>
            <person name="Grainger R."/>
            <person name="Grammer T."/>
            <person name="Khokha M.K."/>
            <person name="Richardson P.M."/>
            <person name="Rokhsar D.S."/>
        </authorList>
    </citation>
    <scope>NUCLEOTIDE SEQUENCE [LARGE SCALE GENOMIC DNA]</scope>
    <source>
        <strain evidence="6">Nigerian</strain>
    </source>
</reference>
<evidence type="ECO:0000256" key="2">
    <source>
        <dbReference type="ARBA" id="ARBA00023125"/>
    </source>
</evidence>
<dbReference type="PROSITE" id="PS50888">
    <property type="entry name" value="BHLH"/>
    <property type="match status" value="1"/>
</dbReference>
<name>A0A6I8RVR3_XENTR</name>
<protein>
    <submittedName>
        <fullName evidence="6">Lymphoblastic leukemia associated hematopoiesis regulator 1</fullName>
    </submittedName>
    <submittedName>
        <fullName evidence="8">Protein lyl-1 isoform X1</fullName>
    </submittedName>
</protein>
<dbReference type="InterPro" id="IPR011598">
    <property type="entry name" value="bHLH_dom"/>
</dbReference>
<organism evidence="6">
    <name type="scientific">Xenopus tropicalis</name>
    <name type="common">Western clawed frog</name>
    <name type="synonym">Silurana tropicalis</name>
    <dbReference type="NCBI Taxonomy" id="8364"/>
    <lineage>
        <taxon>Eukaryota</taxon>
        <taxon>Metazoa</taxon>
        <taxon>Chordata</taxon>
        <taxon>Craniata</taxon>
        <taxon>Vertebrata</taxon>
        <taxon>Euteleostomi</taxon>
        <taxon>Amphibia</taxon>
        <taxon>Batrachia</taxon>
        <taxon>Anura</taxon>
        <taxon>Pipoidea</taxon>
        <taxon>Pipidae</taxon>
        <taxon>Xenopodinae</taxon>
        <taxon>Xenopus</taxon>
        <taxon>Silurana</taxon>
    </lineage>
</organism>
<proteinExistence type="predicted"/>
<keyword evidence="7" id="KW-1185">Reference proteome</keyword>
<dbReference type="CDD" id="cd19705">
    <property type="entry name" value="bHLH_TS_LYL1"/>
    <property type="match status" value="1"/>
</dbReference>
<dbReference type="GO" id="GO:0046983">
    <property type="term" value="F:protein dimerization activity"/>
    <property type="evidence" value="ECO:0007669"/>
    <property type="project" value="InterPro"/>
</dbReference>
<feature type="region of interest" description="Disordered" evidence="4">
    <location>
        <begin position="1"/>
        <end position="20"/>
    </location>
</feature>
<dbReference type="FunFam" id="4.10.280.10:FF:000015">
    <property type="entry name" value="T-cell acute lymphocytic leukemia 1"/>
    <property type="match status" value="1"/>
</dbReference>
<dbReference type="Pfam" id="PF00010">
    <property type="entry name" value="HLH"/>
    <property type="match status" value="1"/>
</dbReference>
<dbReference type="InterPro" id="IPR040238">
    <property type="entry name" value="TAL-like"/>
</dbReference>
<evidence type="ECO:0000313" key="8">
    <source>
        <dbReference type="RefSeq" id="XP_002939165.2"/>
    </source>
</evidence>
<dbReference type="PANTHER" id="PTHR13864:SF24">
    <property type="entry name" value="PROTEIN LYL-1-LIKE"/>
    <property type="match status" value="1"/>
</dbReference>
<feature type="region of interest" description="Disordered" evidence="4">
    <location>
        <begin position="302"/>
        <end position="375"/>
    </location>
</feature>
<feature type="compositionally biased region" description="Low complexity" evidence="4">
    <location>
        <begin position="350"/>
        <end position="360"/>
    </location>
</feature>
<dbReference type="AlphaFoldDB" id="A0A6I8RVR3"/>
<evidence type="ECO:0000313" key="9">
    <source>
        <dbReference type="Xenbase" id="XB-GENE-940268"/>
    </source>
</evidence>
<gene>
    <name evidence="6 8 9" type="primary">lyl1</name>
</gene>
<dbReference type="CTD" id="4066"/>
<dbReference type="SMART" id="SM00353">
    <property type="entry name" value="HLH"/>
    <property type="match status" value="1"/>
</dbReference>
<keyword evidence="1" id="KW-0805">Transcription regulation</keyword>
<dbReference type="Xenbase" id="XB-GENE-940268">
    <property type="gene designation" value="lyl1"/>
</dbReference>
<reference evidence="6" key="2">
    <citation type="submission" date="2020-05" db="UniProtKB">
        <authorList>
            <consortium name="Ensembl"/>
        </authorList>
    </citation>
    <scope>IDENTIFICATION</scope>
</reference>
<evidence type="ECO:0000313" key="6">
    <source>
        <dbReference type="Ensembl" id="ENSXETP00000088887"/>
    </source>
</evidence>
<dbReference type="Bgee" id="ENSXETG00000038725">
    <property type="expression patterns" value="Expressed in heart and 8 other cell types or tissues"/>
</dbReference>
<feature type="region of interest" description="Disordered" evidence="4">
    <location>
        <begin position="92"/>
        <end position="122"/>
    </location>
</feature>
<evidence type="ECO:0000313" key="7">
    <source>
        <dbReference type="Proteomes" id="UP000008143"/>
    </source>
</evidence>
<feature type="domain" description="BHLH" evidence="5">
    <location>
        <begin position="243"/>
        <end position="295"/>
    </location>
</feature>
<accession>A0A6I8RVR3</accession>
<evidence type="ECO:0000256" key="3">
    <source>
        <dbReference type="ARBA" id="ARBA00023163"/>
    </source>
</evidence>
<dbReference type="AGR" id="Xenbase:XB-GENE-940268"/>